<comment type="caution">
    <text evidence="4">The sequence shown here is derived from an EMBL/GenBank/DDBJ whole genome shotgun (WGS) entry which is preliminary data.</text>
</comment>
<dbReference type="SUPFAM" id="SSF55874">
    <property type="entry name" value="ATPase domain of HSP90 chaperone/DNA topoisomerase II/histidine kinase"/>
    <property type="match status" value="1"/>
</dbReference>
<dbReference type="PATRIC" id="fig|1204725.3.peg.1529"/>
<dbReference type="Gene3D" id="3.30.450.20">
    <property type="entry name" value="PAS domain"/>
    <property type="match status" value="2"/>
</dbReference>
<feature type="domain" description="Histidine kinase" evidence="1">
    <location>
        <begin position="262"/>
        <end position="454"/>
    </location>
</feature>
<dbReference type="PANTHER" id="PTHR43065:SF23">
    <property type="entry name" value="SENSOR HISTIDINE KINASE PDTAS"/>
    <property type="match status" value="1"/>
</dbReference>
<dbReference type="InterPro" id="IPR000014">
    <property type="entry name" value="PAS"/>
</dbReference>
<dbReference type="Pfam" id="PF07568">
    <property type="entry name" value="HisKA_2"/>
    <property type="match status" value="1"/>
</dbReference>
<evidence type="ECO:0000259" key="1">
    <source>
        <dbReference type="PROSITE" id="PS50109"/>
    </source>
</evidence>
<reference evidence="4 5" key="1">
    <citation type="journal article" date="2012" name="J. Bacteriol.">
        <title>Draft genome sequence of Methanobacterium formicicum DSM 3637, an archaebacterium isolated from the methane producer amoeba Pelomyxa palustris.</title>
        <authorList>
            <person name="Gutierrez G."/>
        </authorList>
    </citation>
    <scope>NUCLEOTIDE SEQUENCE [LARGE SCALE GENOMIC DNA]</scope>
    <source>
        <strain evidence="5">DSM 3637 / PP1</strain>
    </source>
</reference>
<accession>K2RB82</accession>
<evidence type="ECO:0000259" key="2">
    <source>
        <dbReference type="PROSITE" id="PS50112"/>
    </source>
</evidence>
<dbReference type="Pfam" id="PF13426">
    <property type="entry name" value="PAS_9"/>
    <property type="match status" value="2"/>
</dbReference>
<keyword evidence="4" id="KW-0418">Kinase</keyword>
<feature type="domain" description="PAS" evidence="2">
    <location>
        <begin position="1"/>
        <end position="40"/>
    </location>
</feature>
<dbReference type="InterPro" id="IPR000700">
    <property type="entry name" value="PAS-assoc_C"/>
</dbReference>
<gene>
    <name evidence="4" type="ORF">A994_07626</name>
</gene>
<dbReference type="SUPFAM" id="SSF55785">
    <property type="entry name" value="PYP-like sensor domain (PAS domain)"/>
    <property type="match status" value="2"/>
</dbReference>
<dbReference type="SMART" id="SM00387">
    <property type="entry name" value="HATPase_c"/>
    <property type="match status" value="1"/>
</dbReference>
<dbReference type="AlphaFoldDB" id="K2RB82"/>
<name>K2RB82_METFP</name>
<dbReference type="EMBL" id="AMPO01000006">
    <property type="protein sequence ID" value="EKF85584.1"/>
    <property type="molecule type" value="Genomic_DNA"/>
</dbReference>
<dbReference type="OrthoDB" id="8127at2157"/>
<proteinExistence type="predicted"/>
<dbReference type="NCBIfam" id="TIGR00229">
    <property type="entry name" value="sensory_box"/>
    <property type="match status" value="2"/>
</dbReference>
<feature type="domain" description="PAC" evidence="3">
    <location>
        <begin position="196"/>
        <end position="251"/>
    </location>
</feature>
<dbReference type="Gene3D" id="3.30.565.10">
    <property type="entry name" value="Histidine kinase-like ATPase, C-terminal domain"/>
    <property type="match status" value="1"/>
</dbReference>
<dbReference type="RefSeq" id="WP_004030835.1">
    <property type="nucleotide sequence ID" value="NZ_AMPO01000006.1"/>
</dbReference>
<dbReference type="InterPro" id="IPR036890">
    <property type="entry name" value="HATPase_C_sf"/>
</dbReference>
<sequence>MREYTISIDRSSQPVVITDLDGKIIEFNKEFIDITGYSTEIPHEHISEFQIDFQSQRPVIEEWGKIDWKKPSQVTKGILTKPNGEKINITIEKVIVESEKQLFIATVLMNVTKYKKAKELLKENEFKYKALFNSNPGYIVYFDNKGKIVLGNEAFERDFGNDLNIIKAVTLEGIGTFIRGKTDVGREKVFKLMAKLSAENHIIGKFTFKNDEIHWYQCYIIPLESKGKLMGYQGIGRDITDLKLVEKELQQLIKEKDTLLREVHHRVKNNLQIISSLHNMRTNYVKEEETINILKDAQTRIKALAGIHEKIYHSSDITHISIKDYLESLIYDLFHVYNIDPEQIKLITEIGDIKLNLETAMPCGLIVNELTANTLKYAFPNGKTGTFTVKLKLLEDHVHMTISDTGIGLSTEDYLSDRTLGFQLVKSLTKQLDGQIELDNSQGTKFDIIFKEAKYKQRIN</sequence>
<dbReference type="InterPro" id="IPR011495">
    <property type="entry name" value="Sig_transdc_His_kin_sub2_dim/P"/>
</dbReference>
<dbReference type="Pfam" id="PF02518">
    <property type="entry name" value="HATPase_c"/>
    <property type="match status" value="1"/>
</dbReference>
<dbReference type="PROSITE" id="PS50109">
    <property type="entry name" value="HIS_KIN"/>
    <property type="match status" value="1"/>
</dbReference>
<organism evidence="4 5">
    <name type="scientific">Methanobacterium formicicum (strain DSM 3637 / PP1)</name>
    <dbReference type="NCBI Taxonomy" id="1204725"/>
    <lineage>
        <taxon>Archaea</taxon>
        <taxon>Methanobacteriati</taxon>
        <taxon>Methanobacteriota</taxon>
        <taxon>Methanomada group</taxon>
        <taxon>Methanobacteria</taxon>
        <taxon>Methanobacteriales</taxon>
        <taxon>Methanobacteriaceae</taxon>
        <taxon>Methanobacterium</taxon>
    </lineage>
</organism>
<evidence type="ECO:0000259" key="3">
    <source>
        <dbReference type="PROSITE" id="PS50113"/>
    </source>
</evidence>
<protein>
    <submittedName>
        <fullName evidence="4">Signal transduction histidine kinase</fullName>
    </submittedName>
</protein>
<evidence type="ECO:0000313" key="5">
    <source>
        <dbReference type="Proteomes" id="UP000007360"/>
    </source>
</evidence>
<dbReference type="GO" id="GO:0016301">
    <property type="term" value="F:kinase activity"/>
    <property type="evidence" value="ECO:0007669"/>
    <property type="project" value="UniProtKB-KW"/>
</dbReference>
<dbReference type="PROSITE" id="PS50113">
    <property type="entry name" value="PAC"/>
    <property type="match status" value="1"/>
</dbReference>
<dbReference type="Proteomes" id="UP000007360">
    <property type="component" value="Unassembled WGS sequence"/>
</dbReference>
<dbReference type="InterPro" id="IPR035965">
    <property type="entry name" value="PAS-like_dom_sf"/>
</dbReference>
<evidence type="ECO:0000313" key="4">
    <source>
        <dbReference type="EMBL" id="EKF85584.1"/>
    </source>
</evidence>
<dbReference type="PANTHER" id="PTHR43065">
    <property type="entry name" value="SENSOR HISTIDINE KINASE"/>
    <property type="match status" value="1"/>
</dbReference>
<keyword evidence="4" id="KW-0808">Transferase</keyword>
<dbReference type="InterPro" id="IPR005467">
    <property type="entry name" value="His_kinase_dom"/>
</dbReference>
<dbReference type="CDD" id="cd00130">
    <property type="entry name" value="PAS"/>
    <property type="match status" value="1"/>
</dbReference>
<keyword evidence="5" id="KW-1185">Reference proteome</keyword>
<dbReference type="InterPro" id="IPR003594">
    <property type="entry name" value="HATPase_dom"/>
</dbReference>
<dbReference type="PROSITE" id="PS50112">
    <property type="entry name" value="PAS"/>
    <property type="match status" value="1"/>
</dbReference>